<dbReference type="GO" id="GO:0050852">
    <property type="term" value="P:T cell receptor signaling pathway"/>
    <property type="evidence" value="ECO:0007669"/>
    <property type="project" value="InterPro"/>
</dbReference>
<dbReference type="GO" id="GO:0035556">
    <property type="term" value="P:intracellular signal transduction"/>
    <property type="evidence" value="ECO:0007669"/>
    <property type="project" value="InterPro"/>
</dbReference>
<reference evidence="3" key="1">
    <citation type="submission" date="2023-08" db="EMBL/GenBank/DDBJ databases">
        <title>Pelteobagrus vachellii genome.</title>
        <authorList>
            <person name="Liu H."/>
        </authorList>
    </citation>
    <scope>NUCLEOTIDE SEQUENCE</scope>
    <source>
        <strain evidence="3">PRFRI_2022a</strain>
        <tissue evidence="3">Muscle</tissue>
    </source>
</reference>
<dbReference type="GO" id="GO:0050853">
    <property type="term" value="P:B cell receptor signaling pathway"/>
    <property type="evidence" value="ECO:0007669"/>
    <property type="project" value="InterPro"/>
</dbReference>
<accession>A0AA88S7P8</accession>
<keyword evidence="2" id="KW-0812">Transmembrane</keyword>
<sequence length="415" mass="45776">MDILALPYGKMLVLGAISAASAFVVTILIVLVCVGCHTKSKSKHSYASMGSQKRDMGVLRQSKLNSMSKSDTRLHEMHRMPCSARGALKDRPASMDLLLLRSHYSTSDLHPPISAYQLNCIPTGRESVVCDRLYPEDEGLYEKVGVLRAPPPAPPLNSVQSQTIPENLQGAGEEGLESREKIEAGQADVMAEYASVKKVKRLERGRRLEGSEEENTSESSSSTVHRQTMESFHIPNIPKGAVSMGNGEVYIWKPPEESNTLSLRGPLLENGHSNSSTTEIVETYSTISKPLKKEHLESTQQISGQIGSGEGSKEHVSWPSGEQYYEAVGENTWSKVFDFDPAYATINPRQKREFQCSSTLKPKKRNGEPMQGPECTMVYENLYESIGNLKEGTNSTSTTTVFTFDDGRKMYVTGL</sequence>
<dbReference type="PANTHER" id="PTHR16322">
    <property type="entry name" value="PHOSPHOPROTEIN ASSOCIATED WITH GLYCOSPHINGOLIPID-ENRICHED MICRODOMAINS 1"/>
    <property type="match status" value="1"/>
</dbReference>
<organism evidence="3 4">
    <name type="scientific">Tachysurus vachellii</name>
    <name type="common">Darkbarbel catfish</name>
    <name type="synonym">Pelteobagrus vachellii</name>
    <dbReference type="NCBI Taxonomy" id="175792"/>
    <lineage>
        <taxon>Eukaryota</taxon>
        <taxon>Metazoa</taxon>
        <taxon>Chordata</taxon>
        <taxon>Craniata</taxon>
        <taxon>Vertebrata</taxon>
        <taxon>Euteleostomi</taxon>
        <taxon>Actinopterygii</taxon>
        <taxon>Neopterygii</taxon>
        <taxon>Teleostei</taxon>
        <taxon>Ostariophysi</taxon>
        <taxon>Siluriformes</taxon>
        <taxon>Bagridae</taxon>
        <taxon>Tachysurus</taxon>
    </lineage>
</organism>
<gene>
    <name evidence="3" type="ORF">Q7C36_019079</name>
</gene>
<keyword evidence="2" id="KW-1133">Transmembrane helix</keyword>
<protein>
    <submittedName>
        <fullName evidence="3">Uncharacterized protein</fullName>
    </submittedName>
</protein>
<dbReference type="Proteomes" id="UP001187315">
    <property type="component" value="Unassembled WGS sequence"/>
</dbReference>
<dbReference type="EMBL" id="JAVHJS010000020">
    <property type="protein sequence ID" value="KAK2825152.1"/>
    <property type="molecule type" value="Genomic_DNA"/>
</dbReference>
<evidence type="ECO:0000256" key="1">
    <source>
        <dbReference type="SAM" id="MobiDB-lite"/>
    </source>
</evidence>
<keyword evidence="4" id="KW-1185">Reference proteome</keyword>
<evidence type="ECO:0000256" key="2">
    <source>
        <dbReference type="SAM" id="Phobius"/>
    </source>
</evidence>
<feature type="region of interest" description="Disordered" evidence="1">
    <location>
        <begin position="291"/>
        <end position="318"/>
    </location>
</feature>
<comment type="caution">
    <text evidence="3">The sequence shown here is derived from an EMBL/GenBank/DDBJ whole genome shotgun (WGS) entry which is preliminary data.</text>
</comment>
<dbReference type="InterPro" id="IPR026072">
    <property type="entry name" value="Lime1"/>
</dbReference>
<dbReference type="AlphaFoldDB" id="A0AA88S7P8"/>
<keyword evidence="2" id="KW-0472">Membrane</keyword>
<dbReference type="InterPro" id="IPR032748">
    <property type="entry name" value="PAG"/>
</dbReference>
<name>A0AA88S7P8_TACVA</name>
<dbReference type="Pfam" id="PF15332">
    <property type="entry name" value="LIME1"/>
    <property type="match status" value="1"/>
</dbReference>
<feature type="region of interest" description="Disordered" evidence="1">
    <location>
        <begin position="354"/>
        <end position="373"/>
    </location>
</feature>
<evidence type="ECO:0000313" key="4">
    <source>
        <dbReference type="Proteomes" id="UP001187315"/>
    </source>
</evidence>
<dbReference type="PANTHER" id="PTHR16322:SF1">
    <property type="entry name" value="LCK-INTERACTING TRANSMEMBRANE ADAPTER 1 ISOFORM X1"/>
    <property type="match status" value="1"/>
</dbReference>
<dbReference type="GO" id="GO:0050868">
    <property type="term" value="P:negative regulation of T cell activation"/>
    <property type="evidence" value="ECO:0007669"/>
    <property type="project" value="InterPro"/>
</dbReference>
<proteinExistence type="predicted"/>
<feature type="region of interest" description="Disordered" evidence="1">
    <location>
        <begin position="206"/>
        <end position="227"/>
    </location>
</feature>
<evidence type="ECO:0000313" key="3">
    <source>
        <dbReference type="EMBL" id="KAK2825152.1"/>
    </source>
</evidence>
<dbReference type="GO" id="GO:0005886">
    <property type="term" value="C:plasma membrane"/>
    <property type="evidence" value="ECO:0007669"/>
    <property type="project" value="InterPro"/>
</dbReference>
<feature type="transmembrane region" description="Helical" evidence="2">
    <location>
        <begin position="12"/>
        <end position="34"/>
    </location>
</feature>
<dbReference type="GO" id="GO:0045121">
    <property type="term" value="C:membrane raft"/>
    <property type="evidence" value="ECO:0007669"/>
    <property type="project" value="InterPro"/>
</dbReference>